<dbReference type="GO" id="GO:0007165">
    <property type="term" value="P:signal transduction"/>
    <property type="evidence" value="ECO:0007669"/>
    <property type="project" value="UniProtKB-KW"/>
</dbReference>
<evidence type="ECO:0000256" key="4">
    <source>
        <dbReference type="SAM" id="Coils"/>
    </source>
</evidence>
<comment type="caution">
    <text evidence="8">The sequence shown here is derived from an EMBL/GenBank/DDBJ whole genome shotgun (WGS) entry which is preliminary data.</text>
</comment>
<dbReference type="InterPro" id="IPR051310">
    <property type="entry name" value="MCP_chemotaxis"/>
</dbReference>
<dbReference type="SMART" id="SM00304">
    <property type="entry name" value="HAMP"/>
    <property type="match status" value="1"/>
</dbReference>
<dbReference type="PROSITE" id="PS50885">
    <property type="entry name" value="HAMP"/>
    <property type="match status" value="1"/>
</dbReference>
<dbReference type="SMART" id="SM00283">
    <property type="entry name" value="MA"/>
    <property type="match status" value="1"/>
</dbReference>
<keyword evidence="3" id="KW-0807">Transducer</keyword>
<keyword evidence="4" id="KW-0175">Coiled coil</keyword>
<dbReference type="EMBL" id="SRMQ01000003">
    <property type="protein sequence ID" value="TGJ76993.1"/>
    <property type="molecule type" value="Genomic_DNA"/>
</dbReference>
<dbReference type="PANTHER" id="PTHR43531">
    <property type="entry name" value="PROTEIN ICFG"/>
    <property type="match status" value="1"/>
</dbReference>
<dbReference type="Pfam" id="PF00015">
    <property type="entry name" value="MCPsignal"/>
    <property type="match status" value="1"/>
</dbReference>
<keyword evidence="9" id="KW-1185">Reference proteome</keyword>
<reference evidence="8 9" key="1">
    <citation type="submission" date="2019-04" db="EMBL/GenBank/DDBJ databases">
        <authorList>
            <person name="Poehlein A."/>
            <person name="Bengelsdorf F.R."/>
            <person name="Duerre P."/>
            <person name="Daniel R."/>
        </authorList>
    </citation>
    <scope>NUCLEOTIDE SEQUENCE [LARGE SCALE GENOMIC DNA]</scope>
    <source>
        <strain evidence="8 9">BS-1</strain>
    </source>
</reference>
<dbReference type="GO" id="GO:0004888">
    <property type="term" value="F:transmembrane signaling receptor activity"/>
    <property type="evidence" value="ECO:0007669"/>
    <property type="project" value="TreeGrafter"/>
</dbReference>
<dbReference type="OrthoDB" id="1862723at2"/>
<evidence type="ECO:0000256" key="1">
    <source>
        <dbReference type="ARBA" id="ARBA00022500"/>
    </source>
</evidence>
<dbReference type="PANTHER" id="PTHR43531:SF11">
    <property type="entry name" value="METHYL-ACCEPTING CHEMOTAXIS PROTEIN 3"/>
    <property type="match status" value="1"/>
</dbReference>
<evidence type="ECO:0000259" key="7">
    <source>
        <dbReference type="PROSITE" id="PS50885"/>
    </source>
</evidence>
<evidence type="ECO:0000313" key="8">
    <source>
        <dbReference type="EMBL" id="TGJ76993.1"/>
    </source>
</evidence>
<dbReference type="GO" id="GO:0005886">
    <property type="term" value="C:plasma membrane"/>
    <property type="evidence" value="ECO:0007669"/>
    <property type="project" value="TreeGrafter"/>
</dbReference>
<dbReference type="CDD" id="cd06225">
    <property type="entry name" value="HAMP"/>
    <property type="match status" value="1"/>
</dbReference>
<feature type="coiled-coil region" evidence="4">
    <location>
        <begin position="336"/>
        <end position="370"/>
    </location>
</feature>
<keyword evidence="1" id="KW-0145">Chemotaxis</keyword>
<gene>
    <name evidence="8" type="primary">tar_3</name>
    <name evidence="8" type="ORF">CAGA_10660</name>
</gene>
<evidence type="ECO:0000256" key="3">
    <source>
        <dbReference type="PROSITE-ProRule" id="PRU00284"/>
    </source>
</evidence>
<keyword evidence="5" id="KW-0472">Membrane</keyword>
<dbReference type="GO" id="GO:0006935">
    <property type="term" value="P:chemotaxis"/>
    <property type="evidence" value="ECO:0007669"/>
    <property type="project" value="UniProtKB-KW"/>
</dbReference>
<dbReference type="Gene3D" id="1.10.287.950">
    <property type="entry name" value="Methyl-accepting chemotaxis protein"/>
    <property type="match status" value="1"/>
</dbReference>
<dbReference type="CDD" id="cd11386">
    <property type="entry name" value="MCP_signal"/>
    <property type="match status" value="1"/>
</dbReference>
<feature type="transmembrane region" description="Helical" evidence="5">
    <location>
        <begin position="53"/>
        <end position="73"/>
    </location>
</feature>
<dbReference type="InterPro" id="IPR004089">
    <property type="entry name" value="MCPsignal_dom"/>
</dbReference>
<dbReference type="InterPro" id="IPR003660">
    <property type="entry name" value="HAMP_dom"/>
</dbReference>
<feature type="domain" description="Methyl-accepting transducer" evidence="6">
    <location>
        <begin position="177"/>
        <end position="406"/>
    </location>
</feature>
<dbReference type="Pfam" id="PF00672">
    <property type="entry name" value="HAMP"/>
    <property type="match status" value="1"/>
</dbReference>
<keyword evidence="5" id="KW-1133">Transmembrane helix</keyword>
<name>A0A4Z0YDU7_9FIRM</name>
<proteinExistence type="inferred from homology"/>
<protein>
    <submittedName>
        <fullName evidence="8">Methyl-accepting chemotaxis protein II</fullName>
    </submittedName>
</protein>
<evidence type="ECO:0000256" key="2">
    <source>
        <dbReference type="ARBA" id="ARBA00029447"/>
    </source>
</evidence>
<dbReference type="SUPFAM" id="SSF58104">
    <property type="entry name" value="Methyl-accepting chemotaxis protein (MCP) signaling domain"/>
    <property type="match status" value="1"/>
</dbReference>
<dbReference type="PROSITE" id="PS50111">
    <property type="entry name" value="CHEMOTAXIS_TRANSDUC_2"/>
    <property type="match status" value="1"/>
</dbReference>
<comment type="similarity">
    <text evidence="2">Belongs to the methyl-accepting chemotaxis (MCP) protein family.</text>
</comment>
<keyword evidence="5" id="KW-0812">Transmembrane</keyword>
<evidence type="ECO:0000259" key="6">
    <source>
        <dbReference type="PROSITE" id="PS50111"/>
    </source>
</evidence>
<dbReference type="Proteomes" id="UP000297714">
    <property type="component" value="Unassembled WGS sequence"/>
</dbReference>
<feature type="domain" description="HAMP" evidence="7">
    <location>
        <begin position="75"/>
        <end position="127"/>
    </location>
</feature>
<evidence type="ECO:0000256" key="5">
    <source>
        <dbReference type="SAM" id="Phobius"/>
    </source>
</evidence>
<accession>A0A4Z0YDU7</accession>
<dbReference type="Gene3D" id="6.10.340.10">
    <property type="match status" value="1"/>
</dbReference>
<dbReference type="AlphaFoldDB" id="A0A4Z0YDU7"/>
<evidence type="ECO:0000313" key="9">
    <source>
        <dbReference type="Proteomes" id="UP000297714"/>
    </source>
</evidence>
<sequence>MLKNMKLRRKLLIAFLTVTIISSIGSVYSIFQTKRLGQSAQMMDPSNLKLAIIIQGATLFVSFIVSVLLALYLSKEMGKRINEVTNAAKRMADGDLSVTISDHSEDEIGQLGTALQETNAYLKAYITDLSGNLEKLAQGDLRMKRTVEFKGDFLPLQDAMVRIVYSLNDMLTRLREVAEQVSGGSDQVSTSAQALAQGATEQASSIEELSSTITEISENVKLNADHAVTASQNVGNVTAELENSNRHMQEMLGAMSKISSSSNEISKIIKTIEDIAFQTNILALNAAVEAARAGTAGKGFSVVADEVRNLASKSADAAKETTRLIQHSIEEVQSGMKIADNTAEALQKVVKETEEAADKVEKIAQISEQQASSINQITMSIDQISSVIQTNSATSEECAAASEELSGQAETMKELAQRFKLRNEIV</sequence>
<organism evidence="8 9">
    <name type="scientific">Caproiciproducens galactitolivorans</name>
    <dbReference type="NCBI Taxonomy" id="642589"/>
    <lineage>
        <taxon>Bacteria</taxon>
        <taxon>Bacillati</taxon>
        <taxon>Bacillota</taxon>
        <taxon>Clostridia</taxon>
        <taxon>Eubacteriales</taxon>
        <taxon>Acutalibacteraceae</taxon>
        <taxon>Caproiciproducens</taxon>
    </lineage>
</organism>